<name>A0A6G7K9J0_9LACT</name>
<dbReference type="Proteomes" id="UP000501451">
    <property type="component" value="Chromosome"/>
</dbReference>
<keyword evidence="2" id="KW-1185">Reference proteome</keyword>
<sequence length="159" mass="18579">MSAEYKELNQLEVQSLCDYIESIASIEQDLKTTIDDINTKLRELIKCGYYNRVSITFRTRVYETILFYQESICDLSAISKDMQERVTPLHFETLKTIAKTANNLNTSLRFNWKTDSYPDDFSEQRFLVLAQVYKDCATMFTSLENLESIAEKAEDYLTE</sequence>
<dbReference type="RefSeq" id="WP_166161811.1">
    <property type="nucleotide sequence ID" value="NZ_CP049740.1"/>
</dbReference>
<protein>
    <submittedName>
        <fullName evidence="1">Uncharacterized protein</fullName>
    </submittedName>
</protein>
<dbReference type="AlphaFoldDB" id="A0A6G7K9J0"/>
<dbReference type="KEGG" id="jar:G7057_05050"/>
<evidence type="ECO:0000313" key="1">
    <source>
        <dbReference type="EMBL" id="QII81902.1"/>
    </source>
</evidence>
<accession>A0A6G7K9J0</accession>
<organism evidence="1 2">
    <name type="scientific">Jeotgalibaca arthritidis</name>
    <dbReference type="NCBI Taxonomy" id="1868794"/>
    <lineage>
        <taxon>Bacteria</taxon>
        <taxon>Bacillati</taxon>
        <taxon>Bacillota</taxon>
        <taxon>Bacilli</taxon>
        <taxon>Lactobacillales</taxon>
        <taxon>Carnobacteriaceae</taxon>
        <taxon>Jeotgalibaca</taxon>
    </lineage>
</organism>
<dbReference type="EMBL" id="CP049740">
    <property type="protein sequence ID" value="QII81902.1"/>
    <property type="molecule type" value="Genomic_DNA"/>
</dbReference>
<reference evidence="1 2" key="1">
    <citation type="journal article" date="2017" name="Int. J. Syst. Evol. Microbiol.">
        <title>Jeotgalibaca porci sp. nov. and Jeotgalibaca arthritidis sp. nov., isolated from pigs, and emended description of the genus Jeotgalibaca.</title>
        <authorList>
            <person name="Zamora L."/>
            <person name="Perez-Sancho M."/>
            <person name="Dominguez L."/>
            <person name="Fernandez-Garayzabal J.F."/>
            <person name="Vela A.I."/>
        </authorList>
    </citation>
    <scope>NUCLEOTIDE SEQUENCE [LARGE SCALE GENOMIC DNA]</scope>
    <source>
        <strain evidence="1 2">CECT 9157</strain>
    </source>
</reference>
<gene>
    <name evidence="1" type="ORF">G7057_05050</name>
</gene>
<evidence type="ECO:0000313" key="2">
    <source>
        <dbReference type="Proteomes" id="UP000501451"/>
    </source>
</evidence>
<proteinExistence type="predicted"/>